<evidence type="ECO:0000313" key="4">
    <source>
        <dbReference type="Proteomes" id="UP000594638"/>
    </source>
</evidence>
<name>A0A8S0SKK9_OLEEU</name>
<protein>
    <submittedName>
        <fullName evidence="3">Uncharacterized protein</fullName>
    </submittedName>
</protein>
<dbReference type="Gramene" id="OE9A093932T1">
    <property type="protein sequence ID" value="OE9A093932C1"/>
    <property type="gene ID" value="OE9A093932"/>
</dbReference>
<evidence type="ECO:0000313" key="3">
    <source>
        <dbReference type="EMBL" id="CAA2992507.1"/>
    </source>
</evidence>
<feature type="compositionally biased region" description="Basic and acidic residues" evidence="1">
    <location>
        <begin position="139"/>
        <end position="155"/>
    </location>
</feature>
<dbReference type="AlphaFoldDB" id="A0A8S0SKK9"/>
<keyword evidence="2" id="KW-0812">Transmembrane</keyword>
<sequence>MSDLNLVEALPNDEVAMIGALYIISSYLFPRYYKKVVDNYLFALVEDFDAMNRFPCGKLLFEITLGSLKDGLSRRTPHYKLRDMLVAFQIEFCDLEPSEIEMAMPSMNNVQYKKSIQSDFSTMLYGSMDEIMRQFGEKAKDHDHAVEGTEAHGTGDEEPQVVG</sequence>
<feature type="region of interest" description="Disordered" evidence="1">
    <location>
        <begin position="139"/>
        <end position="163"/>
    </location>
</feature>
<reference evidence="3 4" key="1">
    <citation type="submission" date="2019-12" db="EMBL/GenBank/DDBJ databases">
        <authorList>
            <person name="Alioto T."/>
            <person name="Alioto T."/>
            <person name="Gomez Garrido J."/>
        </authorList>
    </citation>
    <scope>NUCLEOTIDE SEQUENCE [LARGE SCALE GENOMIC DNA]</scope>
</reference>
<feature type="transmembrane region" description="Helical" evidence="2">
    <location>
        <begin position="15"/>
        <end position="33"/>
    </location>
</feature>
<keyword evidence="2" id="KW-1133">Transmembrane helix</keyword>
<dbReference type="Proteomes" id="UP000594638">
    <property type="component" value="Unassembled WGS sequence"/>
</dbReference>
<gene>
    <name evidence="3" type="ORF">OLEA9_A093932</name>
</gene>
<comment type="caution">
    <text evidence="3">The sequence shown here is derived from an EMBL/GenBank/DDBJ whole genome shotgun (WGS) entry which is preliminary data.</text>
</comment>
<keyword evidence="4" id="KW-1185">Reference proteome</keyword>
<keyword evidence="2" id="KW-0472">Membrane</keyword>
<accession>A0A8S0SKK9</accession>
<evidence type="ECO:0000256" key="2">
    <source>
        <dbReference type="SAM" id="Phobius"/>
    </source>
</evidence>
<organism evidence="3 4">
    <name type="scientific">Olea europaea subsp. europaea</name>
    <dbReference type="NCBI Taxonomy" id="158383"/>
    <lineage>
        <taxon>Eukaryota</taxon>
        <taxon>Viridiplantae</taxon>
        <taxon>Streptophyta</taxon>
        <taxon>Embryophyta</taxon>
        <taxon>Tracheophyta</taxon>
        <taxon>Spermatophyta</taxon>
        <taxon>Magnoliopsida</taxon>
        <taxon>eudicotyledons</taxon>
        <taxon>Gunneridae</taxon>
        <taxon>Pentapetalae</taxon>
        <taxon>asterids</taxon>
        <taxon>lamiids</taxon>
        <taxon>Lamiales</taxon>
        <taxon>Oleaceae</taxon>
        <taxon>Oleeae</taxon>
        <taxon>Olea</taxon>
    </lineage>
</organism>
<dbReference type="EMBL" id="CACTIH010005437">
    <property type="protein sequence ID" value="CAA2992507.1"/>
    <property type="molecule type" value="Genomic_DNA"/>
</dbReference>
<proteinExistence type="predicted"/>
<evidence type="ECO:0000256" key="1">
    <source>
        <dbReference type="SAM" id="MobiDB-lite"/>
    </source>
</evidence>
<dbReference type="OrthoDB" id="1930729at2759"/>